<dbReference type="InterPro" id="IPR044068">
    <property type="entry name" value="CB"/>
</dbReference>
<dbReference type="SUPFAM" id="SSF56349">
    <property type="entry name" value="DNA breaking-rejoining enzymes"/>
    <property type="match status" value="1"/>
</dbReference>
<evidence type="ECO:0000313" key="9">
    <source>
        <dbReference type="Proteomes" id="UP000318017"/>
    </source>
</evidence>
<evidence type="ECO:0000313" key="8">
    <source>
        <dbReference type="EMBL" id="QDV22880.1"/>
    </source>
</evidence>
<dbReference type="CDD" id="cd00397">
    <property type="entry name" value="DNA_BRE_C"/>
    <property type="match status" value="1"/>
</dbReference>
<evidence type="ECO:0000256" key="3">
    <source>
        <dbReference type="ARBA" id="ARBA00023125"/>
    </source>
</evidence>
<dbReference type="PROSITE" id="PS51898">
    <property type="entry name" value="TYR_RECOMBINASE"/>
    <property type="match status" value="1"/>
</dbReference>
<evidence type="ECO:0000256" key="4">
    <source>
        <dbReference type="ARBA" id="ARBA00023172"/>
    </source>
</evidence>
<keyword evidence="3 5" id="KW-0238">DNA-binding</keyword>
<dbReference type="InterPro" id="IPR011010">
    <property type="entry name" value="DNA_brk_join_enz"/>
</dbReference>
<evidence type="ECO:0000256" key="2">
    <source>
        <dbReference type="ARBA" id="ARBA00022908"/>
    </source>
</evidence>
<feature type="domain" description="Core-binding (CB)" evidence="7">
    <location>
        <begin position="87"/>
        <end position="165"/>
    </location>
</feature>
<dbReference type="PANTHER" id="PTHR30349:SF41">
    <property type="entry name" value="INTEGRASE_RECOMBINASE PROTEIN MJ0367-RELATED"/>
    <property type="match status" value="1"/>
</dbReference>
<sequence length="368" mass="41700">MASLTHESNGRTGWRLRVYDPTDSDRRHSVWLGEMPAREAEKIRRHVEAVVESQKLATPMPGETLRWLSKIDDRLRRKLAPLLGAARTLRQAVAAYLLEVARQHKRSTVEAYADTLRQLCDSFGHVQMRALSAEVLDDWLGGLNTTPNTRAKHAKQLKTFLRWARRQRWVDDLEIRSSSAIGVGKKSFIEVGAFDSLLSHFHDPEMRAALALARWTGMRVPSELLTLQRSHIDWESLRITIVDSKRSKRAARAPPVLRETPMFPELVPLLEAVWPLGEHPTDPLLPGIVAMGGRTFAKRCRAARDSLGLCWPRLFTSLRATRRTELIARFDASTVSEWIGHSPEVSRRNYTVVADETWREATGGSSLP</sequence>
<name>A0A518G2T7_9BACT</name>
<dbReference type="Proteomes" id="UP000318017">
    <property type="component" value="Chromosome"/>
</dbReference>
<reference evidence="8 9" key="1">
    <citation type="submission" date="2019-02" db="EMBL/GenBank/DDBJ databases">
        <title>Deep-cultivation of Planctomycetes and their phenomic and genomic characterization uncovers novel biology.</title>
        <authorList>
            <person name="Wiegand S."/>
            <person name="Jogler M."/>
            <person name="Boedeker C."/>
            <person name="Pinto D."/>
            <person name="Vollmers J."/>
            <person name="Rivas-Marin E."/>
            <person name="Kohn T."/>
            <person name="Peeters S.H."/>
            <person name="Heuer A."/>
            <person name="Rast P."/>
            <person name="Oberbeckmann S."/>
            <person name="Bunk B."/>
            <person name="Jeske O."/>
            <person name="Meyerdierks A."/>
            <person name="Storesund J.E."/>
            <person name="Kallscheuer N."/>
            <person name="Luecker S."/>
            <person name="Lage O.M."/>
            <person name="Pohl T."/>
            <person name="Merkel B.J."/>
            <person name="Hornburger P."/>
            <person name="Mueller R.-W."/>
            <person name="Bruemmer F."/>
            <person name="Labrenz M."/>
            <person name="Spormann A.M."/>
            <person name="Op den Camp H."/>
            <person name="Overmann J."/>
            <person name="Amann R."/>
            <person name="Jetten M.S.M."/>
            <person name="Mascher T."/>
            <person name="Medema M.H."/>
            <person name="Devos D.P."/>
            <person name="Kaster A.-K."/>
            <person name="Ovreas L."/>
            <person name="Rohde M."/>
            <person name="Galperin M.Y."/>
            <person name="Jogler C."/>
        </authorList>
    </citation>
    <scope>NUCLEOTIDE SEQUENCE [LARGE SCALE GENOMIC DNA]</scope>
    <source>
        <strain evidence="8 9">Q31a</strain>
    </source>
</reference>
<dbReference type="PROSITE" id="PS51900">
    <property type="entry name" value="CB"/>
    <property type="match status" value="1"/>
</dbReference>
<dbReference type="Gene3D" id="1.10.443.10">
    <property type="entry name" value="Intergrase catalytic core"/>
    <property type="match status" value="1"/>
</dbReference>
<evidence type="ECO:0000259" key="7">
    <source>
        <dbReference type="PROSITE" id="PS51900"/>
    </source>
</evidence>
<dbReference type="AlphaFoldDB" id="A0A518G2T7"/>
<accession>A0A518G2T7</accession>
<dbReference type="Gene3D" id="1.10.150.130">
    <property type="match status" value="1"/>
</dbReference>
<dbReference type="PANTHER" id="PTHR30349">
    <property type="entry name" value="PHAGE INTEGRASE-RELATED"/>
    <property type="match status" value="1"/>
</dbReference>
<dbReference type="GO" id="GO:0003677">
    <property type="term" value="F:DNA binding"/>
    <property type="evidence" value="ECO:0007669"/>
    <property type="project" value="UniProtKB-UniRule"/>
</dbReference>
<keyword evidence="9" id="KW-1185">Reference proteome</keyword>
<evidence type="ECO:0000256" key="5">
    <source>
        <dbReference type="PROSITE-ProRule" id="PRU01248"/>
    </source>
</evidence>
<dbReference type="InterPro" id="IPR050090">
    <property type="entry name" value="Tyrosine_recombinase_XerCD"/>
</dbReference>
<dbReference type="GO" id="GO:0006310">
    <property type="term" value="P:DNA recombination"/>
    <property type="evidence" value="ECO:0007669"/>
    <property type="project" value="UniProtKB-KW"/>
</dbReference>
<dbReference type="RefSeq" id="WP_145075116.1">
    <property type="nucleotide sequence ID" value="NZ_CP036298.1"/>
</dbReference>
<dbReference type="OrthoDB" id="262002at2"/>
<dbReference type="GO" id="GO:0015074">
    <property type="term" value="P:DNA integration"/>
    <property type="evidence" value="ECO:0007669"/>
    <property type="project" value="UniProtKB-KW"/>
</dbReference>
<dbReference type="KEGG" id="ahel:Q31a_11730"/>
<dbReference type="InterPro" id="IPR010998">
    <property type="entry name" value="Integrase_recombinase_N"/>
</dbReference>
<organism evidence="8 9">
    <name type="scientific">Aureliella helgolandensis</name>
    <dbReference type="NCBI Taxonomy" id="2527968"/>
    <lineage>
        <taxon>Bacteria</taxon>
        <taxon>Pseudomonadati</taxon>
        <taxon>Planctomycetota</taxon>
        <taxon>Planctomycetia</taxon>
        <taxon>Pirellulales</taxon>
        <taxon>Pirellulaceae</taxon>
        <taxon>Aureliella</taxon>
    </lineage>
</organism>
<dbReference type="InterPro" id="IPR002104">
    <property type="entry name" value="Integrase_catalytic"/>
</dbReference>
<comment type="similarity">
    <text evidence="1">Belongs to the 'phage' integrase family.</text>
</comment>
<keyword evidence="4" id="KW-0233">DNA recombination</keyword>
<feature type="domain" description="Tyr recombinase" evidence="6">
    <location>
        <begin position="184"/>
        <end position="363"/>
    </location>
</feature>
<keyword evidence="2" id="KW-0229">DNA integration</keyword>
<evidence type="ECO:0000259" key="6">
    <source>
        <dbReference type="PROSITE" id="PS51898"/>
    </source>
</evidence>
<gene>
    <name evidence="8" type="ORF">Q31a_11730</name>
</gene>
<proteinExistence type="inferred from homology"/>
<protein>
    <submittedName>
        <fullName evidence="8">Site-specific tyrosine recombinase XerC</fullName>
    </submittedName>
</protein>
<dbReference type="InterPro" id="IPR013762">
    <property type="entry name" value="Integrase-like_cat_sf"/>
</dbReference>
<evidence type="ECO:0000256" key="1">
    <source>
        <dbReference type="ARBA" id="ARBA00008857"/>
    </source>
</evidence>
<dbReference type="EMBL" id="CP036298">
    <property type="protein sequence ID" value="QDV22880.1"/>
    <property type="molecule type" value="Genomic_DNA"/>
</dbReference>